<protein>
    <submittedName>
        <fullName evidence="2">Uncharacterized protein</fullName>
    </submittedName>
</protein>
<proteinExistence type="predicted"/>
<evidence type="ECO:0000313" key="3">
    <source>
        <dbReference type="Proteomes" id="UP000092445"/>
    </source>
</evidence>
<keyword evidence="3" id="KW-1185">Reference proteome</keyword>
<feature type="region of interest" description="Disordered" evidence="1">
    <location>
        <begin position="86"/>
        <end position="121"/>
    </location>
</feature>
<dbReference type="Proteomes" id="UP000092445">
    <property type="component" value="Unassembled WGS sequence"/>
</dbReference>
<organism evidence="2 3">
    <name type="scientific">Glossina pallidipes</name>
    <name type="common">Tsetse fly</name>
    <dbReference type="NCBI Taxonomy" id="7398"/>
    <lineage>
        <taxon>Eukaryota</taxon>
        <taxon>Metazoa</taxon>
        <taxon>Ecdysozoa</taxon>
        <taxon>Arthropoda</taxon>
        <taxon>Hexapoda</taxon>
        <taxon>Insecta</taxon>
        <taxon>Pterygota</taxon>
        <taxon>Neoptera</taxon>
        <taxon>Endopterygota</taxon>
        <taxon>Diptera</taxon>
        <taxon>Brachycera</taxon>
        <taxon>Muscomorpha</taxon>
        <taxon>Hippoboscoidea</taxon>
        <taxon>Glossinidae</taxon>
        <taxon>Glossina</taxon>
    </lineage>
</organism>
<dbReference type="AlphaFoldDB" id="A0A1B0A8J3"/>
<reference evidence="2" key="2">
    <citation type="submission" date="2020-05" db="UniProtKB">
        <authorList>
            <consortium name="EnsemblMetazoa"/>
        </authorList>
    </citation>
    <scope>IDENTIFICATION</scope>
    <source>
        <strain evidence="2">IAEA</strain>
    </source>
</reference>
<dbReference type="EnsemblMetazoa" id="GPAI037732-RA">
    <property type="protein sequence ID" value="GPAI037732-PA"/>
    <property type="gene ID" value="GPAI037732"/>
</dbReference>
<dbReference type="VEuPathDB" id="VectorBase:GPAI037732"/>
<sequence length="148" mass="16187">MYVYMRIASDIGICTMCTMCVMRKVKFTKHKNAIQAYQILTSTRPKMMPAPIVPMPAKKNGIETCNRIAVHFSCLRPGRFRANFSSTLPGTPAMLEASAPPRPPPIPPPPLPPEPGSGSEDAMDVVMIELNEPVVECGRPDNFSLSVS</sequence>
<name>A0A1B0A8J3_GLOPL</name>
<accession>A0A1B0A8J3</accession>
<feature type="compositionally biased region" description="Pro residues" evidence="1">
    <location>
        <begin position="100"/>
        <end position="115"/>
    </location>
</feature>
<evidence type="ECO:0000256" key="1">
    <source>
        <dbReference type="SAM" id="MobiDB-lite"/>
    </source>
</evidence>
<reference evidence="3" key="1">
    <citation type="submission" date="2014-03" db="EMBL/GenBank/DDBJ databases">
        <authorList>
            <person name="Aksoy S."/>
            <person name="Warren W."/>
            <person name="Wilson R.K."/>
        </authorList>
    </citation>
    <scope>NUCLEOTIDE SEQUENCE [LARGE SCALE GENOMIC DNA]</scope>
    <source>
        <strain evidence="3">IAEA</strain>
    </source>
</reference>
<evidence type="ECO:0000313" key="2">
    <source>
        <dbReference type="EnsemblMetazoa" id="GPAI037732-PA"/>
    </source>
</evidence>